<reference evidence="2 3" key="1">
    <citation type="submission" date="2020-08" db="EMBL/GenBank/DDBJ databases">
        <title>Sequencing the genomes of 1000 actinobacteria strains.</title>
        <authorList>
            <person name="Klenk H.-P."/>
        </authorList>
    </citation>
    <scope>NUCLEOTIDE SEQUENCE [LARGE SCALE GENOMIC DNA]</scope>
    <source>
        <strain evidence="2 3">DSM 45362</strain>
    </source>
</reference>
<evidence type="ECO:0000313" key="3">
    <source>
        <dbReference type="Proteomes" id="UP000587527"/>
    </source>
</evidence>
<dbReference type="Pfam" id="PF01636">
    <property type="entry name" value="APH"/>
    <property type="match status" value="1"/>
</dbReference>
<feature type="domain" description="Aminoglycoside phosphotransferase" evidence="1">
    <location>
        <begin position="13"/>
        <end position="223"/>
    </location>
</feature>
<dbReference type="Proteomes" id="UP000587527">
    <property type="component" value="Unassembled WGS sequence"/>
</dbReference>
<sequence length="272" mass="30094">MDPDDAELIRIGENAVFRLTGSRVVVRIGRDDRHHSTAEVEVRTSRWLADEGVPAVRALEFDQPVSACGRVVTFWESVGDRAEYGTPAELGTLLRQLHALNAPPWLPSFDPFTQNRDRLAASTGLGDADHSLLLSELELLHDEYKLLNFALAPGVVHGDASVGNAFRTRNGAVVLGDLDGFAVGNREWDLVQTAMYADSFGWHTEAEYGAFVEAYGFDVRSWSGYLVMRNARELMMVIWLAQNAADPSVAAELAKRLHAVRTGASRRDWVPF</sequence>
<proteinExistence type="predicted"/>
<keyword evidence="2" id="KW-0808">Transferase</keyword>
<protein>
    <submittedName>
        <fullName evidence="2">Aminoglycoside phosphotransferase (APT) family kinase protein</fullName>
    </submittedName>
</protein>
<dbReference type="InterPro" id="IPR011009">
    <property type="entry name" value="Kinase-like_dom_sf"/>
</dbReference>
<dbReference type="GO" id="GO:0016301">
    <property type="term" value="F:kinase activity"/>
    <property type="evidence" value="ECO:0007669"/>
    <property type="project" value="UniProtKB-KW"/>
</dbReference>
<gene>
    <name evidence="2" type="ORF">F4553_001944</name>
</gene>
<dbReference type="InterPro" id="IPR002575">
    <property type="entry name" value="Aminoglycoside_PTrfase"/>
</dbReference>
<keyword evidence="3" id="KW-1185">Reference proteome</keyword>
<dbReference type="EMBL" id="JACHMN010000002">
    <property type="protein sequence ID" value="MBB5868565.1"/>
    <property type="molecule type" value="Genomic_DNA"/>
</dbReference>
<organism evidence="2 3">
    <name type="scientific">Allocatelliglobosispora scoriae</name>
    <dbReference type="NCBI Taxonomy" id="643052"/>
    <lineage>
        <taxon>Bacteria</taxon>
        <taxon>Bacillati</taxon>
        <taxon>Actinomycetota</taxon>
        <taxon>Actinomycetes</taxon>
        <taxon>Micromonosporales</taxon>
        <taxon>Micromonosporaceae</taxon>
        <taxon>Allocatelliglobosispora</taxon>
    </lineage>
</organism>
<dbReference type="AlphaFoldDB" id="A0A841BLP1"/>
<evidence type="ECO:0000313" key="2">
    <source>
        <dbReference type="EMBL" id="MBB5868565.1"/>
    </source>
</evidence>
<keyword evidence="2" id="KW-0418">Kinase</keyword>
<comment type="caution">
    <text evidence="2">The sequence shown here is derived from an EMBL/GenBank/DDBJ whole genome shotgun (WGS) entry which is preliminary data.</text>
</comment>
<name>A0A841BLP1_9ACTN</name>
<dbReference type="SUPFAM" id="SSF56112">
    <property type="entry name" value="Protein kinase-like (PK-like)"/>
    <property type="match status" value="1"/>
</dbReference>
<accession>A0A841BLP1</accession>
<dbReference type="RefSeq" id="WP_184834605.1">
    <property type="nucleotide sequence ID" value="NZ_JACHMN010000002.1"/>
</dbReference>
<evidence type="ECO:0000259" key="1">
    <source>
        <dbReference type="Pfam" id="PF01636"/>
    </source>
</evidence>